<feature type="repeat" description="WD" evidence="4">
    <location>
        <begin position="280"/>
        <end position="319"/>
    </location>
</feature>
<dbReference type="PROSITE" id="PS50181">
    <property type="entry name" value="FBOX"/>
    <property type="match status" value="1"/>
</dbReference>
<dbReference type="CDD" id="cd22148">
    <property type="entry name" value="F-box_DdgacFF-like"/>
    <property type="match status" value="1"/>
</dbReference>
<keyword evidence="7" id="KW-1185">Reference proteome</keyword>
<gene>
    <name evidence="6" type="ORF">BSL78_26317</name>
</gene>
<dbReference type="STRING" id="307972.A0A2G8JM97"/>
<dbReference type="SMART" id="SM00320">
    <property type="entry name" value="WD40"/>
    <property type="match status" value="6"/>
</dbReference>
<proteinExistence type="predicted"/>
<dbReference type="PANTHER" id="PTHR19872">
    <property type="entry name" value="UBIQUITIN LIGASE SPECIFICITY FACTOR/HREP PROTEIN"/>
    <property type="match status" value="1"/>
</dbReference>
<accession>A0A2G8JM97</accession>
<dbReference type="SUPFAM" id="SSF50978">
    <property type="entry name" value="WD40 repeat-like"/>
    <property type="match status" value="1"/>
</dbReference>
<sequence length="443" mass="50378">MDDYVCSEHQVSAKGDAPYEYHPVTEDDFPKLVKSTSEIQLTRARPTLSGTSVRNLPPISPLPTNAWQLLHWYSNCWNDVERNEFLHKLLKKFDARQLYYVSCILAIKQSRDYLSLLPEHLALRILSFLTPVDLLTCAKVSRMWNILSSHNKIWRVKCQLVKIDIPVPASPTSWKKIYKENVFLKSNWREGNFKVIDLRGHTAKVHCVAFDGQSRLASGSKDNTVRLWDIKSGQLIHTFRGHTKGVWSVKFFTNHLLVSGSYDNTIKVWNSRSGACTRTLLGHEGCVWDLALKRHYLASASQDRSVKIWDLDSCTLMHTLAGHAQAVFCVDMDKEATTVISGSADRSVRIWNPNHSGQQMKLFGVEAVGLKIDNAKIPDKPRGLLVTAGEEGLVKYWKLHSKHSHQTLKASHGSQVNSIYFDETKIVSACADFRIRIWNFHTP</sequence>
<dbReference type="PRINTS" id="PR00320">
    <property type="entry name" value="GPROTEINBRPT"/>
</dbReference>
<dbReference type="Pfam" id="PF00400">
    <property type="entry name" value="WD40"/>
    <property type="match status" value="5"/>
</dbReference>
<evidence type="ECO:0000256" key="1">
    <source>
        <dbReference type="ARBA" id="ARBA00022574"/>
    </source>
</evidence>
<protein>
    <submittedName>
        <fullName evidence="6">Putative E3 ubiquitin ligase complex SCF subunit sconB</fullName>
    </submittedName>
</protein>
<feature type="repeat" description="WD" evidence="4">
    <location>
        <begin position="239"/>
        <end position="279"/>
    </location>
</feature>
<keyword evidence="6" id="KW-0436">Ligase</keyword>
<dbReference type="InterPro" id="IPR019775">
    <property type="entry name" value="WD40_repeat_CS"/>
</dbReference>
<dbReference type="EMBL" id="MRZV01001605">
    <property type="protein sequence ID" value="PIK36848.1"/>
    <property type="molecule type" value="Genomic_DNA"/>
</dbReference>
<dbReference type="PROSITE" id="PS50082">
    <property type="entry name" value="WD_REPEATS_2"/>
    <property type="match status" value="5"/>
</dbReference>
<dbReference type="InterPro" id="IPR036047">
    <property type="entry name" value="F-box-like_dom_sf"/>
</dbReference>
<evidence type="ECO:0000313" key="7">
    <source>
        <dbReference type="Proteomes" id="UP000230750"/>
    </source>
</evidence>
<dbReference type="Gene3D" id="2.130.10.10">
    <property type="entry name" value="YVTN repeat-like/Quinoprotein amine dehydrogenase"/>
    <property type="match status" value="2"/>
</dbReference>
<evidence type="ECO:0000256" key="3">
    <source>
        <dbReference type="ARBA" id="ARBA00022786"/>
    </source>
</evidence>
<feature type="domain" description="F-box" evidence="5">
    <location>
        <begin position="111"/>
        <end position="157"/>
    </location>
</feature>
<dbReference type="OrthoDB" id="5580488at2759"/>
<comment type="caution">
    <text evidence="6">The sequence shown here is derived from an EMBL/GenBank/DDBJ whole genome shotgun (WGS) entry which is preliminary data.</text>
</comment>
<dbReference type="CDD" id="cd00200">
    <property type="entry name" value="WD40"/>
    <property type="match status" value="1"/>
</dbReference>
<feature type="repeat" description="WD" evidence="4">
    <location>
        <begin position="409"/>
        <end position="443"/>
    </location>
</feature>
<dbReference type="Pfam" id="PF12937">
    <property type="entry name" value="F-box-like"/>
    <property type="match status" value="1"/>
</dbReference>
<dbReference type="Gene3D" id="1.20.1280.50">
    <property type="match status" value="1"/>
</dbReference>
<keyword evidence="2" id="KW-0677">Repeat</keyword>
<feature type="repeat" description="WD" evidence="4">
    <location>
        <begin position="320"/>
        <end position="352"/>
    </location>
</feature>
<evidence type="ECO:0000259" key="5">
    <source>
        <dbReference type="PROSITE" id="PS50181"/>
    </source>
</evidence>
<dbReference type="PROSITE" id="PS50294">
    <property type="entry name" value="WD_REPEATS_REGION"/>
    <property type="match status" value="5"/>
</dbReference>
<reference evidence="6 7" key="1">
    <citation type="journal article" date="2017" name="PLoS Biol.">
        <title>The sea cucumber genome provides insights into morphological evolution and visceral regeneration.</title>
        <authorList>
            <person name="Zhang X."/>
            <person name="Sun L."/>
            <person name="Yuan J."/>
            <person name="Sun Y."/>
            <person name="Gao Y."/>
            <person name="Zhang L."/>
            <person name="Li S."/>
            <person name="Dai H."/>
            <person name="Hamel J.F."/>
            <person name="Liu C."/>
            <person name="Yu Y."/>
            <person name="Liu S."/>
            <person name="Lin W."/>
            <person name="Guo K."/>
            <person name="Jin S."/>
            <person name="Xu P."/>
            <person name="Storey K.B."/>
            <person name="Huan P."/>
            <person name="Zhang T."/>
            <person name="Zhou Y."/>
            <person name="Zhang J."/>
            <person name="Lin C."/>
            <person name="Li X."/>
            <person name="Xing L."/>
            <person name="Huo D."/>
            <person name="Sun M."/>
            <person name="Wang L."/>
            <person name="Mercier A."/>
            <person name="Li F."/>
            <person name="Yang H."/>
            <person name="Xiang J."/>
        </authorList>
    </citation>
    <scope>NUCLEOTIDE SEQUENCE [LARGE SCALE GENOMIC DNA]</scope>
    <source>
        <strain evidence="6">Shaxun</strain>
        <tissue evidence="6">Muscle</tissue>
    </source>
</reference>
<dbReference type="InterPro" id="IPR001680">
    <property type="entry name" value="WD40_rpt"/>
</dbReference>
<keyword evidence="3" id="KW-0833">Ubl conjugation pathway</keyword>
<evidence type="ECO:0000256" key="2">
    <source>
        <dbReference type="ARBA" id="ARBA00022737"/>
    </source>
</evidence>
<dbReference type="PANTHER" id="PTHR19872:SF9">
    <property type="entry name" value="UBIQUITIN-BINDING SDF UBIQUITIN LIGASE COMPLEX SUBUNIT"/>
    <property type="match status" value="1"/>
</dbReference>
<dbReference type="PROSITE" id="PS00678">
    <property type="entry name" value="WD_REPEATS_1"/>
    <property type="match status" value="4"/>
</dbReference>
<dbReference type="InterPro" id="IPR015943">
    <property type="entry name" value="WD40/YVTN_repeat-like_dom_sf"/>
</dbReference>
<dbReference type="Proteomes" id="UP000230750">
    <property type="component" value="Unassembled WGS sequence"/>
</dbReference>
<feature type="repeat" description="WD" evidence="4">
    <location>
        <begin position="198"/>
        <end position="238"/>
    </location>
</feature>
<keyword evidence="1 4" id="KW-0853">WD repeat</keyword>
<dbReference type="InterPro" id="IPR001810">
    <property type="entry name" value="F-box_dom"/>
</dbReference>
<organism evidence="6 7">
    <name type="scientific">Stichopus japonicus</name>
    <name type="common">Sea cucumber</name>
    <dbReference type="NCBI Taxonomy" id="307972"/>
    <lineage>
        <taxon>Eukaryota</taxon>
        <taxon>Metazoa</taxon>
        <taxon>Echinodermata</taxon>
        <taxon>Eleutherozoa</taxon>
        <taxon>Echinozoa</taxon>
        <taxon>Holothuroidea</taxon>
        <taxon>Aspidochirotacea</taxon>
        <taxon>Aspidochirotida</taxon>
        <taxon>Stichopodidae</taxon>
        <taxon>Apostichopus</taxon>
    </lineage>
</organism>
<dbReference type="InterPro" id="IPR051075">
    <property type="entry name" value="SCF_subunit_WD-repeat"/>
</dbReference>
<name>A0A2G8JM97_STIJA</name>
<evidence type="ECO:0000313" key="6">
    <source>
        <dbReference type="EMBL" id="PIK36848.1"/>
    </source>
</evidence>
<evidence type="ECO:0000256" key="4">
    <source>
        <dbReference type="PROSITE-ProRule" id="PRU00221"/>
    </source>
</evidence>
<dbReference type="SMART" id="SM00256">
    <property type="entry name" value="FBOX"/>
    <property type="match status" value="1"/>
</dbReference>
<dbReference type="GO" id="GO:0016874">
    <property type="term" value="F:ligase activity"/>
    <property type="evidence" value="ECO:0007669"/>
    <property type="project" value="UniProtKB-KW"/>
</dbReference>
<dbReference type="SUPFAM" id="SSF81383">
    <property type="entry name" value="F-box domain"/>
    <property type="match status" value="1"/>
</dbReference>
<dbReference type="InterPro" id="IPR020472">
    <property type="entry name" value="WD40_PAC1"/>
</dbReference>
<dbReference type="InterPro" id="IPR036322">
    <property type="entry name" value="WD40_repeat_dom_sf"/>
</dbReference>
<dbReference type="AlphaFoldDB" id="A0A2G8JM97"/>